<gene>
    <name evidence="2" type="ORF">EVJ58_g2991</name>
</gene>
<comment type="caution">
    <text evidence="2">The sequence shown here is derived from an EMBL/GenBank/DDBJ whole genome shotgun (WGS) entry which is preliminary data.</text>
</comment>
<name>A0A4Y9YMY3_9APHY</name>
<evidence type="ECO:0000256" key="1">
    <source>
        <dbReference type="SAM" id="MobiDB-lite"/>
    </source>
</evidence>
<reference evidence="2 3" key="1">
    <citation type="submission" date="2019-01" db="EMBL/GenBank/DDBJ databases">
        <title>Genome sequencing of the rare red list fungi Fomitopsis rosea.</title>
        <authorList>
            <person name="Buettner E."/>
            <person name="Kellner H."/>
        </authorList>
    </citation>
    <scope>NUCLEOTIDE SEQUENCE [LARGE SCALE GENOMIC DNA]</scope>
    <source>
        <strain evidence="2 3">DSM 105464</strain>
    </source>
</reference>
<feature type="region of interest" description="Disordered" evidence="1">
    <location>
        <begin position="294"/>
        <end position="340"/>
    </location>
</feature>
<protein>
    <submittedName>
        <fullName evidence="2">Uncharacterized protein</fullName>
    </submittedName>
</protein>
<dbReference type="Proteomes" id="UP000298390">
    <property type="component" value="Unassembled WGS sequence"/>
</dbReference>
<accession>A0A4Y9YMY3</accession>
<evidence type="ECO:0000313" key="3">
    <source>
        <dbReference type="Proteomes" id="UP000298390"/>
    </source>
</evidence>
<evidence type="ECO:0000313" key="2">
    <source>
        <dbReference type="EMBL" id="TFY63854.1"/>
    </source>
</evidence>
<feature type="compositionally biased region" description="Low complexity" evidence="1">
    <location>
        <begin position="305"/>
        <end position="327"/>
    </location>
</feature>
<dbReference type="EMBL" id="SEKV01000117">
    <property type="protein sequence ID" value="TFY63854.1"/>
    <property type="molecule type" value="Genomic_DNA"/>
</dbReference>
<organism evidence="2 3">
    <name type="scientific">Rhodofomes roseus</name>
    <dbReference type="NCBI Taxonomy" id="34475"/>
    <lineage>
        <taxon>Eukaryota</taxon>
        <taxon>Fungi</taxon>
        <taxon>Dikarya</taxon>
        <taxon>Basidiomycota</taxon>
        <taxon>Agaricomycotina</taxon>
        <taxon>Agaricomycetes</taxon>
        <taxon>Polyporales</taxon>
        <taxon>Rhodofomes</taxon>
    </lineage>
</organism>
<dbReference type="AlphaFoldDB" id="A0A4Y9YMY3"/>
<proteinExistence type="predicted"/>
<feature type="region of interest" description="Disordered" evidence="1">
    <location>
        <begin position="178"/>
        <end position="219"/>
    </location>
</feature>
<sequence length="340" mass="36645">MHRILVEGLYSPGKQAPLNILMTLEAPAGGAKQTFASFLSRLRVLLDPLNLPPQLPLCCGVDSKYSAFLNFSLDQDLLEMTESEIGTVNEQFKGIFGWQTRSTSNSIIWLEERGEPLLLVVDVLAHYHGKHPTDAVLMKWGYNIGTAAEHAYKQHGVLLPSTSDVPAALTACESQKRACAPSNPVPEPLPVVTESDHSDVGSSDALASKGHPPKELMNHTIEKHRYIEDKRRGKSVFYWTCISPDCNHKANGHPVEVCIFRHAVGCVALGKTHPDVKHAIIDAQSQNALGAQLAATSAADRDTASADGSRAGNGRSSSPTSTASAQPPHKKPKPTKGTLT</sequence>